<dbReference type="RefSeq" id="WP_057480880.1">
    <property type="nucleotide sequence ID" value="NZ_BMWR01000008.1"/>
</dbReference>
<dbReference type="InterPro" id="IPR029052">
    <property type="entry name" value="Metallo-depent_PP-like"/>
</dbReference>
<dbReference type="Pfam" id="PF00149">
    <property type="entry name" value="Metallophos"/>
    <property type="match status" value="1"/>
</dbReference>
<keyword evidence="3" id="KW-1185">Reference proteome</keyword>
<evidence type="ECO:0000313" key="3">
    <source>
        <dbReference type="Proteomes" id="UP000051643"/>
    </source>
</evidence>
<evidence type="ECO:0000259" key="1">
    <source>
        <dbReference type="Pfam" id="PF00149"/>
    </source>
</evidence>
<dbReference type="EMBL" id="LKTP01000003">
    <property type="protein sequence ID" value="KRG29853.1"/>
    <property type="molecule type" value="Genomic_DNA"/>
</dbReference>
<dbReference type="Gene3D" id="3.60.21.10">
    <property type="match status" value="1"/>
</dbReference>
<dbReference type="InterPro" id="IPR004843">
    <property type="entry name" value="Calcineurin-like_PHP"/>
</dbReference>
<sequence length="261" mass="31199">MKLPELRIQYVSDLHLEFSENEKFLNKSPLKPEGEVLILAGDIIPLVRLEDFDYFFDQLSNDFEMVFWIPGNHEYYHYDVGLKCGSFKEKIRNNIWFLNNQEVVLGKYRLIFSTLWANISVQNSFIIQQDLNDFQMIEFNGKPFTPELFNTLFEENHKFINNRLQQKTELTTVVVTHHVPTLFNYPKKYRNSQINEAFAVELYNLIENEQPSYWIYGHHHSNTPDFKIGNTWLLTNQLGYVAYHEYEKFQLDKIIDSEENY</sequence>
<dbReference type="OrthoDB" id="356681at2"/>
<protein>
    <recommendedName>
        <fullName evidence="1">Calcineurin-like phosphoesterase domain-containing protein</fullName>
    </recommendedName>
</protein>
<name>A0A0Q9ZA19_9FLAO</name>
<feature type="domain" description="Calcineurin-like phosphoesterase" evidence="1">
    <location>
        <begin position="7"/>
        <end position="221"/>
    </location>
</feature>
<dbReference type="GO" id="GO:0016787">
    <property type="term" value="F:hydrolase activity"/>
    <property type="evidence" value="ECO:0007669"/>
    <property type="project" value="InterPro"/>
</dbReference>
<accession>A0A0Q9ZA19</accession>
<proteinExistence type="predicted"/>
<dbReference type="Proteomes" id="UP000051643">
    <property type="component" value="Unassembled WGS sequence"/>
</dbReference>
<gene>
    <name evidence="2" type="ORF">APR42_13845</name>
</gene>
<dbReference type="AlphaFoldDB" id="A0A0Q9ZA19"/>
<organism evidence="2 3">
    <name type="scientific">Salegentibacter mishustinae</name>
    <dbReference type="NCBI Taxonomy" id="270918"/>
    <lineage>
        <taxon>Bacteria</taxon>
        <taxon>Pseudomonadati</taxon>
        <taxon>Bacteroidota</taxon>
        <taxon>Flavobacteriia</taxon>
        <taxon>Flavobacteriales</taxon>
        <taxon>Flavobacteriaceae</taxon>
        <taxon>Salegentibacter</taxon>
    </lineage>
</organism>
<reference evidence="2" key="1">
    <citation type="submission" date="2015-10" db="EMBL/GenBank/DDBJ databases">
        <title>Draft genome sequence of Salegentibacter mishustinae KCTC 12263.</title>
        <authorList>
            <person name="Lin W."/>
            <person name="Zheng Q."/>
        </authorList>
    </citation>
    <scope>NUCLEOTIDE SEQUENCE [LARGE SCALE GENOMIC DNA]</scope>
    <source>
        <strain evidence="2">KCTC 12263</strain>
    </source>
</reference>
<comment type="caution">
    <text evidence="2">The sequence shown here is derived from an EMBL/GenBank/DDBJ whole genome shotgun (WGS) entry which is preliminary data.</text>
</comment>
<dbReference type="SUPFAM" id="SSF56300">
    <property type="entry name" value="Metallo-dependent phosphatases"/>
    <property type="match status" value="1"/>
</dbReference>
<evidence type="ECO:0000313" key="2">
    <source>
        <dbReference type="EMBL" id="KRG29853.1"/>
    </source>
</evidence>
<dbReference type="PANTHER" id="PTHR37844:SF1">
    <property type="entry name" value="CALCINEURIN-LIKE PHOSPHOESTERASE DOMAIN-CONTAINING PROTEIN"/>
    <property type="match status" value="1"/>
</dbReference>
<dbReference type="PANTHER" id="PTHR37844">
    <property type="entry name" value="SER/THR PROTEIN PHOSPHATASE SUPERFAMILY (AFU_ORTHOLOGUE AFUA_1G14840)"/>
    <property type="match status" value="1"/>
</dbReference>